<keyword evidence="1" id="KW-1133">Transmembrane helix</keyword>
<accession>A0ABY9P4D5</accession>
<feature type="transmembrane region" description="Helical" evidence="1">
    <location>
        <begin position="34"/>
        <end position="55"/>
    </location>
</feature>
<name>A0ABY9P4D5_9GAMM</name>
<dbReference type="Proteomes" id="UP001229313">
    <property type="component" value="Chromosome"/>
</dbReference>
<reference evidence="2 3" key="1">
    <citation type="submission" date="2023-08" db="EMBL/GenBank/DDBJ databases">
        <title>The whole genome sequence of Lysobacter yananisis.</title>
        <authorList>
            <person name="Sun H."/>
        </authorList>
    </citation>
    <scope>NUCLEOTIDE SEQUENCE [LARGE SCALE GENOMIC DNA]</scope>
    <source>
        <strain evidence="2 3">SNNU513</strain>
    </source>
</reference>
<proteinExistence type="predicted"/>
<keyword evidence="1" id="KW-0812">Transmembrane</keyword>
<evidence type="ECO:0000313" key="3">
    <source>
        <dbReference type="Proteomes" id="UP001229313"/>
    </source>
</evidence>
<keyword evidence="3" id="KW-1185">Reference proteome</keyword>
<evidence type="ECO:0000313" key="2">
    <source>
        <dbReference type="EMBL" id="WMT01880.1"/>
    </source>
</evidence>
<feature type="transmembrane region" description="Helical" evidence="1">
    <location>
        <begin position="7"/>
        <end position="28"/>
    </location>
</feature>
<feature type="transmembrane region" description="Helical" evidence="1">
    <location>
        <begin position="62"/>
        <end position="82"/>
    </location>
</feature>
<sequence length="122" mass="13147">MSDSFSVLGVVAIALLPVGVTAFFGYRYGYRQQVSAFGCVWRAVLLATLLSWSLLGGSSHDVAWGLFLPNVVVIALAGFAGAGDYAVLPLWVAPLAHLIVFALAVKYGYQSKEREYSKFPSQ</sequence>
<evidence type="ECO:0000256" key="1">
    <source>
        <dbReference type="SAM" id="Phobius"/>
    </source>
</evidence>
<gene>
    <name evidence="2" type="ORF">RDV84_18195</name>
</gene>
<organism evidence="2 3">
    <name type="scientific">Lysobacter yananisis</name>
    <dbReference type="NCBI Taxonomy" id="1003114"/>
    <lineage>
        <taxon>Bacteria</taxon>
        <taxon>Pseudomonadati</taxon>
        <taxon>Pseudomonadota</taxon>
        <taxon>Gammaproteobacteria</taxon>
        <taxon>Lysobacterales</taxon>
        <taxon>Lysobacteraceae</taxon>
        <taxon>Lysobacter</taxon>
    </lineage>
</organism>
<keyword evidence="1" id="KW-0472">Membrane</keyword>
<protein>
    <submittedName>
        <fullName evidence="2">Uncharacterized protein</fullName>
    </submittedName>
</protein>
<dbReference type="EMBL" id="CP133568">
    <property type="protein sequence ID" value="WMT01880.1"/>
    <property type="molecule type" value="Genomic_DNA"/>
</dbReference>
<dbReference type="RefSeq" id="WP_309151129.1">
    <property type="nucleotide sequence ID" value="NZ_CP133568.1"/>
</dbReference>
<feature type="transmembrane region" description="Helical" evidence="1">
    <location>
        <begin position="88"/>
        <end position="109"/>
    </location>
</feature>